<proteinExistence type="predicted"/>
<dbReference type="WBParaSite" id="jg24325">
    <property type="protein sequence ID" value="jg24325"/>
    <property type="gene ID" value="jg24325"/>
</dbReference>
<name>A0A915DW93_9BILA</name>
<keyword evidence="1" id="KW-1185">Reference proteome</keyword>
<dbReference type="Proteomes" id="UP000887574">
    <property type="component" value="Unplaced"/>
</dbReference>
<evidence type="ECO:0000313" key="1">
    <source>
        <dbReference type="Proteomes" id="UP000887574"/>
    </source>
</evidence>
<organism evidence="1 2">
    <name type="scientific">Ditylenchus dipsaci</name>
    <dbReference type="NCBI Taxonomy" id="166011"/>
    <lineage>
        <taxon>Eukaryota</taxon>
        <taxon>Metazoa</taxon>
        <taxon>Ecdysozoa</taxon>
        <taxon>Nematoda</taxon>
        <taxon>Chromadorea</taxon>
        <taxon>Rhabditida</taxon>
        <taxon>Tylenchina</taxon>
        <taxon>Tylenchomorpha</taxon>
        <taxon>Sphaerularioidea</taxon>
        <taxon>Anguinidae</taxon>
        <taxon>Anguininae</taxon>
        <taxon>Ditylenchus</taxon>
    </lineage>
</organism>
<sequence>MMMKTSFAFNLFFIAFHGSYMGIVALGPAYSPSSHTQTQVLTNYGQQEVVRMKLNKQNSLTYPNKFGVSTGSKVGPTTNNAETQYAQTNYAANNPKHIVLTETLSPR</sequence>
<reference evidence="2" key="1">
    <citation type="submission" date="2022-11" db="UniProtKB">
        <authorList>
            <consortium name="WormBaseParasite"/>
        </authorList>
    </citation>
    <scope>IDENTIFICATION</scope>
</reference>
<dbReference type="AlphaFoldDB" id="A0A915DW93"/>
<evidence type="ECO:0000313" key="2">
    <source>
        <dbReference type="WBParaSite" id="jg24325"/>
    </source>
</evidence>
<accession>A0A915DW93</accession>
<protein>
    <submittedName>
        <fullName evidence="2">Uncharacterized protein</fullName>
    </submittedName>
</protein>